<evidence type="ECO:0000259" key="3">
    <source>
        <dbReference type="Pfam" id="PF03109"/>
    </source>
</evidence>
<dbReference type="InterPro" id="IPR004147">
    <property type="entry name" value="ABC1_dom"/>
</dbReference>
<dbReference type="InterPro" id="IPR011009">
    <property type="entry name" value="Kinase-like_dom_sf"/>
</dbReference>
<sequence length="579" mass="66390">MVYYRQQKSMPIFSFQQKIDDLDRLREITRVFFNTGFGLLAEKIKLKQLVPWRERVRCRFGRCHCHAREDGALEGRTTLVPPPQALREAFEKLGPTFVKLGQMLSLREDLIGAEYTQELKKLQDHARPIPYSEVHKVIQQAFGQSPQNLFKTFEKTPLASASLAQVHRATLKTGESAVVKVQRPRVKELVLADVHILLYIAHLLAAYWPQARAFKPVEVVKEFSHSMMREIDFTAEGSHADHFRYNFRENERVHIPEIFWNFTKPTVLTMEYVQGVKVTELRKSKRRVERAELARLGAEMFFQEVFLDGFFHSDPHPGNIIIMPPDRLALYDFGQVGTLAEDARRTLLAAFVALNNREVFEFTEHLLRFAHVDADSDVETFKHAAWDIMNRLFYSDTSLKNFHITEAFYHVVISGANYSIVFKTELVLLAKALLTIESVGRQIEPSFDFKDVMGDLIKQTESRVLSPAVVGKTLKRVSLEYISLLTELPARTEKLLQKIEQGQVSVKIDTSELRELTQEFDRQNDVRVLALLVVALFVGSAIILRLEESGGSFAILLGRLGMAITAAMFLWLVVLIKRK</sequence>
<feature type="transmembrane region" description="Helical" evidence="2">
    <location>
        <begin position="552"/>
        <end position="576"/>
    </location>
</feature>
<dbReference type="SUPFAM" id="SSF56112">
    <property type="entry name" value="Protein kinase-like (PK-like)"/>
    <property type="match status" value="1"/>
</dbReference>
<protein>
    <submittedName>
        <fullName evidence="4">Ubiquinone biosynthesis protein UbiB</fullName>
    </submittedName>
</protein>
<feature type="domain" description="ABC1 atypical kinase-like" evidence="3">
    <location>
        <begin position="121"/>
        <end position="359"/>
    </location>
</feature>
<comment type="caution">
    <text evidence="4">The sequence shown here is derived from an EMBL/GenBank/DDBJ whole genome shotgun (WGS) entry which is preliminary data.</text>
</comment>
<dbReference type="PANTHER" id="PTHR10566">
    <property type="entry name" value="CHAPERONE-ACTIVITY OF BC1 COMPLEX CABC1 -RELATED"/>
    <property type="match status" value="1"/>
</dbReference>
<evidence type="ECO:0000256" key="2">
    <source>
        <dbReference type="SAM" id="Phobius"/>
    </source>
</evidence>
<evidence type="ECO:0000313" key="5">
    <source>
        <dbReference type="Proteomes" id="UP000033999"/>
    </source>
</evidence>
<keyword evidence="2" id="KW-0812">Transmembrane</keyword>
<dbReference type="InterPro" id="IPR050154">
    <property type="entry name" value="UbiB_kinase"/>
</dbReference>
<dbReference type="AlphaFoldDB" id="A0A0G1MEN8"/>
<comment type="similarity">
    <text evidence="1">Belongs to the protein kinase superfamily. ADCK protein kinase family.</text>
</comment>
<dbReference type="PANTHER" id="PTHR10566:SF113">
    <property type="entry name" value="PROTEIN ACTIVITY OF BC1 COMPLEX KINASE 7, CHLOROPLASTIC"/>
    <property type="match status" value="1"/>
</dbReference>
<proteinExistence type="inferred from homology"/>
<accession>A0A0G1MEN8</accession>
<keyword evidence="2" id="KW-1133">Transmembrane helix</keyword>
<keyword evidence="2" id="KW-0472">Membrane</keyword>
<dbReference type="EMBL" id="LCKX01000025">
    <property type="protein sequence ID" value="KKU06704.1"/>
    <property type="molecule type" value="Genomic_DNA"/>
</dbReference>
<feature type="transmembrane region" description="Helical" evidence="2">
    <location>
        <begin position="528"/>
        <end position="546"/>
    </location>
</feature>
<organism evidence="4 5">
    <name type="scientific">Candidatus Magasanikbacteria bacterium GW2011_GWA2_45_39</name>
    <dbReference type="NCBI Taxonomy" id="1619041"/>
    <lineage>
        <taxon>Bacteria</taxon>
        <taxon>Candidatus Magasanikiibacteriota</taxon>
    </lineage>
</organism>
<gene>
    <name evidence="4" type="ORF">UX10_C0025G0007</name>
</gene>
<dbReference type="Proteomes" id="UP000033999">
    <property type="component" value="Unassembled WGS sequence"/>
</dbReference>
<evidence type="ECO:0000256" key="1">
    <source>
        <dbReference type="ARBA" id="ARBA00009670"/>
    </source>
</evidence>
<dbReference type="Pfam" id="PF03109">
    <property type="entry name" value="ABC1"/>
    <property type="match status" value="1"/>
</dbReference>
<reference evidence="4 5" key="1">
    <citation type="journal article" date="2015" name="Nature">
        <title>rRNA introns, odd ribosomes, and small enigmatic genomes across a large radiation of phyla.</title>
        <authorList>
            <person name="Brown C.T."/>
            <person name="Hug L.A."/>
            <person name="Thomas B.C."/>
            <person name="Sharon I."/>
            <person name="Castelle C.J."/>
            <person name="Singh A."/>
            <person name="Wilkins M.J."/>
            <person name="Williams K.H."/>
            <person name="Banfield J.F."/>
        </authorList>
    </citation>
    <scope>NUCLEOTIDE SEQUENCE [LARGE SCALE GENOMIC DNA]</scope>
</reference>
<name>A0A0G1MEN8_9BACT</name>
<dbReference type="CDD" id="cd05121">
    <property type="entry name" value="ABC1_ADCK3-like"/>
    <property type="match status" value="1"/>
</dbReference>
<keyword evidence="4" id="KW-0830">Ubiquinone</keyword>
<evidence type="ECO:0000313" key="4">
    <source>
        <dbReference type="EMBL" id="KKU06704.1"/>
    </source>
</evidence>